<proteinExistence type="predicted"/>
<sequence length="287" mass="33744">MKYFTKEWYKLCQETTFDSGLEVYKVTEYDVEQLYLQLYTIEEVKYVKLQREVYNTDPRFMLNFEEKFVPLNKILNEEEIVEEDVFVYQQSAEEIASIEQSIVAYDARPPFDESSSKANFFEIQEVHRNRLLHQLPPSLLENIADIRLLALGYCTEEVLQALKQLSKENEQKVNNTSEAFLKVQDAENIPHIYECLNFHDCYVTSIDFGNEQQFTLSFDSRGGFTSNNQLIFQNADIIKQEEHILNSYWLYAEAYRTEHGYEVHALFSGEDIAELIIHCTDVIVKQV</sequence>
<keyword evidence="2" id="KW-1185">Reference proteome</keyword>
<evidence type="ECO:0000313" key="1">
    <source>
        <dbReference type="EMBL" id="MFD2114287.1"/>
    </source>
</evidence>
<dbReference type="InterPro" id="IPR025144">
    <property type="entry name" value="DUF4085"/>
</dbReference>
<dbReference type="EMBL" id="JBHUHO010000003">
    <property type="protein sequence ID" value="MFD2114287.1"/>
    <property type="molecule type" value="Genomic_DNA"/>
</dbReference>
<gene>
    <name evidence="1" type="ORF">ACFSJH_00780</name>
</gene>
<reference evidence="2" key="1">
    <citation type="journal article" date="2019" name="Int. J. Syst. Evol. Microbiol.">
        <title>The Global Catalogue of Microorganisms (GCM) 10K type strain sequencing project: providing services to taxonomists for standard genome sequencing and annotation.</title>
        <authorList>
            <consortium name="The Broad Institute Genomics Platform"/>
            <consortium name="The Broad Institute Genome Sequencing Center for Infectious Disease"/>
            <person name="Wu L."/>
            <person name="Ma J."/>
        </authorList>
    </citation>
    <scope>NUCLEOTIDE SEQUENCE [LARGE SCALE GENOMIC DNA]</scope>
    <source>
        <strain evidence="2">GH52</strain>
    </source>
</reference>
<name>A0ABW4YFB4_9BACL</name>
<dbReference type="Proteomes" id="UP001597362">
    <property type="component" value="Unassembled WGS sequence"/>
</dbReference>
<dbReference type="Pfam" id="PF13315">
    <property type="entry name" value="DUF4085"/>
    <property type="match status" value="1"/>
</dbReference>
<comment type="caution">
    <text evidence="1">The sequence shown here is derived from an EMBL/GenBank/DDBJ whole genome shotgun (WGS) entry which is preliminary data.</text>
</comment>
<organism evidence="1 2">
    <name type="scientific">Paenibacillus yanchengensis</name>
    <dbReference type="NCBI Taxonomy" id="2035833"/>
    <lineage>
        <taxon>Bacteria</taxon>
        <taxon>Bacillati</taxon>
        <taxon>Bacillota</taxon>
        <taxon>Bacilli</taxon>
        <taxon>Bacillales</taxon>
        <taxon>Paenibacillaceae</taxon>
        <taxon>Paenibacillus</taxon>
    </lineage>
</organism>
<dbReference type="RefSeq" id="WP_377769259.1">
    <property type="nucleotide sequence ID" value="NZ_JBHUHO010000003.1"/>
</dbReference>
<evidence type="ECO:0000313" key="2">
    <source>
        <dbReference type="Proteomes" id="UP001597362"/>
    </source>
</evidence>
<accession>A0ABW4YFB4</accession>
<protein>
    <submittedName>
        <fullName evidence="1">DUF4085 family protein</fullName>
    </submittedName>
</protein>